<sequence length="157" mass="17626">MTEHAQSTSRHQSGYTLVELVTVLIIIAILAVVVFPRLIATDSFSSYSLRDEFIAELRKTQLLALNNVDRCYRVVVTPSHYQQQTFGVNCSGNVIRQEPVQTLPRRTHLEFSGSDRFFIQFDHDGRANLACNGNCIDVIAEETLTIAIASEGYIYAN</sequence>
<accession>A0AA37TJG3</accession>
<reference evidence="2 3" key="1">
    <citation type="journal article" date="2014" name="Int. J. Syst. Evol. Microbiol.">
        <title>Complete genome sequence of Corynebacterium casei LMG S-19264T (=DSM 44701T), isolated from a smear-ripened cheese.</title>
        <authorList>
            <consortium name="US DOE Joint Genome Institute (JGI-PGF)"/>
            <person name="Walter F."/>
            <person name="Albersmeier A."/>
            <person name="Kalinowski J."/>
            <person name="Ruckert C."/>
        </authorList>
    </citation>
    <scope>NUCLEOTIDE SEQUENCE [LARGE SCALE GENOMIC DNA]</scope>
    <source>
        <strain evidence="2 3">NBRC 112785</strain>
    </source>
</reference>
<dbReference type="AlphaFoldDB" id="A0AA37TJG3"/>
<evidence type="ECO:0000256" key="1">
    <source>
        <dbReference type="SAM" id="Phobius"/>
    </source>
</evidence>
<dbReference type="Gene3D" id="3.30.700.10">
    <property type="entry name" value="Glycoprotein, Type 4 Pilin"/>
    <property type="match status" value="1"/>
</dbReference>
<dbReference type="RefSeq" id="WP_095497899.1">
    <property type="nucleotide sequence ID" value="NZ_BSPO01000001.1"/>
</dbReference>
<evidence type="ECO:0000313" key="2">
    <source>
        <dbReference type="EMBL" id="GLS82349.1"/>
    </source>
</evidence>
<dbReference type="EMBL" id="BSPO01000001">
    <property type="protein sequence ID" value="GLS82349.1"/>
    <property type="molecule type" value="Genomic_DNA"/>
</dbReference>
<evidence type="ECO:0000313" key="3">
    <source>
        <dbReference type="Proteomes" id="UP001157439"/>
    </source>
</evidence>
<name>A0AA37TJG3_9GAMM</name>
<protein>
    <submittedName>
        <fullName evidence="2">MSHA biogenesis protein MshC</fullName>
    </submittedName>
</protein>
<comment type="caution">
    <text evidence="2">The sequence shown here is derived from an EMBL/GenBank/DDBJ whole genome shotgun (WGS) entry which is preliminary data.</text>
</comment>
<dbReference type="InterPro" id="IPR012902">
    <property type="entry name" value="N_methyl_site"/>
</dbReference>
<keyword evidence="3" id="KW-1185">Reference proteome</keyword>
<dbReference type="SUPFAM" id="SSF54523">
    <property type="entry name" value="Pili subunits"/>
    <property type="match status" value="1"/>
</dbReference>
<keyword evidence="1" id="KW-0472">Membrane</keyword>
<dbReference type="Pfam" id="PF07963">
    <property type="entry name" value="N_methyl"/>
    <property type="match status" value="1"/>
</dbReference>
<dbReference type="Proteomes" id="UP001157439">
    <property type="component" value="Unassembled WGS sequence"/>
</dbReference>
<gene>
    <name evidence="2" type="primary">mshC</name>
    <name evidence="2" type="ORF">GCM10007894_03260</name>
</gene>
<keyword evidence="1" id="KW-0812">Transmembrane</keyword>
<organism evidence="2 3">
    <name type="scientific">Paraferrimonas haliotis</name>
    <dbReference type="NCBI Taxonomy" id="2013866"/>
    <lineage>
        <taxon>Bacteria</taxon>
        <taxon>Pseudomonadati</taxon>
        <taxon>Pseudomonadota</taxon>
        <taxon>Gammaproteobacteria</taxon>
        <taxon>Alteromonadales</taxon>
        <taxon>Ferrimonadaceae</taxon>
        <taxon>Paraferrimonas</taxon>
    </lineage>
</organism>
<dbReference type="NCBIfam" id="TIGR02532">
    <property type="entry name" value="IV_pilin_GFxxxE"/>
    <property type="match status" value="1"/>
</dbReference>
<dbReference type="InterPro" id="IPR045584">
    <property type="entry name" value="Pilin-like"/>
</dbReference>
<keyword evidence="1" id="KW-1133">Transmembrane helix</keyword>
<dbReference type="PROSITE" id="PS00409">
    <property type="entry name" value="PROKAR_NTER_METHYL"/>
    <property type="match status" value="1"/>
</dbReference>
<feature type="transmembrane region" description="Helical" evidence="1">
    <location>
        <begin position="20"/>
        <end position="40"/>
    </location>
</feature>
<proteinExistence type="predicted"/>